<reference evidence="1 2" key="1">
    <citation type="submission" date="2021-03" db="EMBL/GenBank/DDBJ databases">
        <title>Muricauda lutimaris sp. nov. and Muricauda ruestringensis sp. nov, two marine members of the Flavobacteriaceae isolated from deep sea sediments of Western Pacific.</title>
        <authorList>
            <person name="Zhao S."/>
            <person name="Liu R."/>
        </authorList>
    </citation>
    <scope>NUCLEOTIDE SEQUENCE [LARGE SCALE GENOMIC DNA]</scope>
    <source>
        <strain evidence="1 2">BC31-1-A7</strain>
    </source>
</reference>
<evidence type="ECO:0000313" key="1">
    <source>
        <dbReference type="EMBL" id="MBO0353047.1"/>
    </source>
</evidence>
<evidence type="ECO:0000313" key="2">
    <source>
        <dbReference type="Proteomes" id="UP000664044"/>
    </source>
</evidence>
<proteinExistence type="predicted"/>
<comment type="caution">
    <text evidence="1">The sequence shown here is derived from an EMBL/GenBank/DDBJ whole genome shotgun (WGS) entry which is preliminary data.</text>
</comment>
<protein>
    <submittedName>
        <fullName evidence="1">Uncharacterized protein</fullName>
    </submittedName>
</protein>
<sequence>MIGEKDKVEIQQDWDERKRVIVDKNDSISTSIYYHPGFFKSKLVVNDSIIKEKNVFIPSNDWMATIETDSLPIYLNNEDFRIDGELSVRTESLKKYGKDPFESKTLVGFYQIRDFGGVYTDDFELTALLKNNFKSGNTPCQGAQVTIVSEVGPIVVPICNKGCISDISLFAFGERVDGKKNDLENFGVDYTDYVQLKCVSKDQELVIFVNEEPAYSFNVPNPKSKIIGVCIFFEGTGSIKNIKLTGNAREVYSFGFRG</sequence>
<accession>A0ABS3G0Y5</accession>
<keyword evidence="2" id="KW-1185">Reference proteome</keyword>
<dbReference type="RefSeq" id="WP_207031517.1">
    <property type="nucleotide sequence ID" value="NZ_JAFLNL010000001.1"/>
</dbReference>
<name>A0ABS3G0Y5_9FLAO</name>
<gene>
    <name evidence="1" type="ORF">J0656_03390</name>
</gene>
<dbReference type="Proteomes" id="UP000664044">
    <property type="component" value="Unassembled WGS sequence"/>
</dbReference>
<dbReference type="EMBL" id="JAFLNL010000001">
    <property type="protein sequence ID" value="MBO0353047.1"/>
    <property type="molecule type" value="Genomic_DNA"/>
</dbReference>
<organism evidence="1 2">
    <name type="scientific">Flagellimonas aurea</name>
    <dbReference type="NCBI Taxonomy" id="2915619"/>
    <lineage>
        <taxon>Bacteria</taxon>
        <taxon>Pseudomonadati</taxon>
        <taxon>Bacteroidota</taxon>
        <taxon>Flavobacteriia</taxon>
        <taxon>Flavobacteriales</taxon>
        <taxon>Flavobacteriaceae</taxon>
        <taxon>Flagellimonas</taxon>
    </lineage>
</organism>